<evidence type="ECO:0000313" key="4">
    <source>
        <dbReference type="Proteomes" id="UP000552587"/>
    </source>
</evidence>
<sequence>MDIERLIPFLAWCLAINYAVLAIWMLMLVCARDWMYRTHGRWFTLSGSAFDAMHYGAMSVYKIGILLFNLVPLLALLASR</sequence>
<dbReference type="RefSeq" id="WP_182670147.1">
    <property type="nucleotide sequence ID" value="NZ_JACHTE010000009.1"/>
</dbReference>
<feature type="transmembrane region" description="Helical" evidence="1">
    <location>
        <begin position="52"/>
        <end position="78"/>
    </location>
</feature>
<name>A0A7W3U5Q4_9GAMM</name>
<evidence type="ECO:0000259" key="2">
    <source>
        <dbReference type="Pfam" id="PF21742"/>
    </source>
</evidence>
<reference evidence="3 4" key="1">
    <citation type="submission" date="2020-07" db="EMBL/GenBank/DDBJ databases">
        <authorList>
            <person name="Xu S."/>
            <person name="Li A."/>
        </authorList>
    </citation>
    <scope>NUCLEOTIDE SEQUENCE [LARGE SCALE GENOMIC DNA]</scope>
    <source>
        <strain evidence="3 4">SG-8</strain>
    </source>
</reference>
<accession>A0A7W3U5Q4</accession>
<evidence type="ECO:0000256" key="1">
    <source>
        <dbReference type="SAM" id="Phobius"/>
    </source>
</evidence>
<comment type="caution">
    <text evidence="3">The sequence shown here is derived from an EMBL/GenBank/DDBJ whole genome shotgun (WGS) entry which is preliminary data.</text>
</comment>
<proteinExistence type="predicted"/>
<feature type="domain" description="DUF6868" evidence="2">
    <location>
        <begin position="1"/>
        <end position="77"/>
    </location>
</feature>
<evidence type="ECO:0000313" key="3">
    <source>
        <dbReference type="EMBL" id="MBB1089368.1"/>
    </source>
</evidence>
<organism evidence="3 4">
    <name type="scientific">Marilutibacter penaei</name>
    <dbReference type="NCBI Taxonomy" id="2759900"/>
    <lineage>
        <taxon>Bacteria</taxon>
        <taxon>Pseudomonadati</taxon>
        <taxon>Pseudomonadota</taxon>
        <taxon>Gammaproteobacteria</taxon>
        <taxon>Lysobacterales</taxon>
        <taxon>Lysobacteraceae</taxon>
        <taxon>Marilutibacter</taxon>
    </lineage>
</organism>
<dbReference type="AlphaFoldDB" id="A0A7W3U5Q4"/>
<gene>
    <name evidence="3" type="ORF">H4F99_12860</name>
</gene>
<dbReference type="EMBL" id="JACHTE010000009">
    <property type="protein sequence ID" value="MBB1089368.1"/>
    <property type="molecule type" value="Genomic_DNA"/>
</dbReference>
<dbReference type="Proteomes" id="UP000552587">
    <property type="component" value="Unassembled WGS sequence"/>
</dbReference>
<dbReference type="InterPro" id="IPR049220">
    <property type="entry name" value="DUF6868"/>
</dbReference>
<dbReference type="Pfam" id="PF21742">
    <property type="entry name" value="DUF6868"/>
    <property type="match status" value="1"/>
</dbReference>
<feature type="transmembrane region" description="Helical" evidence="1">
    <location>
        <begin position="6"/>
        <end position="31"/>
    </location>
</feature>
<keyword evidence="1" id="KW-0472">Membrane</keyword>
<protein>
    <recommendedName>
        <fullName evidence="2">DUF6868 domain-containing protein</fullName>
    </recommendedName>
</protein>
<keyword evidence="1" id="KW-0812">Transmembrane</keyword>
<keyword evidence="1" id="KW-1133">Transmembrane helix</keyword>
<keyword evidence="4" id="KW-1185">Reference proteome</keyword>